<sequence length="152" mass="16952">MGFRLAGKLLTNKTVNREAFISLFPRGPWSFDRALLVLEEPTGKGDIHGMKFNKVAFWVQIHNVPMICMTTEIGRFLGNMIGEVKEVDTGKSGDFLGVLPLNNTVRLELDHLVSSEDRRVETRDSVVKVVSEMGMEDSVDVRVSGDREGSID</sequence>
<gene>
    <name evidence="1" type="ORF">Ddye_022477</name>
</gene>
<dbReference type="Proteomes" id="UP001280121">
    <property type="component" value="Unassembled WGS sequence"/>
</dbReference>
<organism evidence="1 2">
    <name type="scientific">Dipteronia dyeriana</name>
    <dbReference type="NCBI Taxonomy" id="168575"/>
    <lineage>
        <taxon>Eukaryota</taxon>
        <taxon>Viridiplantae</taxon>
        <taxon>Streptophyta</taxon>
        <taxon>Embryophyta</taxon>
        <taxon>Tracheophyta</taxon>
        <taxon>Spermatophyta</taxon>
        <taxon>Magnoliopsida</taxon>
        <taxon>eudicotyledons</taxon>
        <taxon>Gunneridae</taxon>
        <taxon>Pentapetalae</taxon>
        <taxon>rosids</taxon>
        <taxon>malvids</taxon>
        <taxon>Sapindales</taxon>
        <taxon>Sapindaceae</taxon>
        <taxon>Hippocastanoideae</taxon>
        <taxon>Acereae</taxon>
        <taxon>Dipteronia</taxon>
    </lineage>
</organism>
<name>A0AAD9TS09_9ROSI</name>
<evidence type="ECO:0000313" key="1">
    <source>
        <dbReference type="EMBL" id="KAK2640714.1"/>
    </source>
</evidence>
<dbReference type="AlphaFoldDB" id="A0AAD9TS09"/>
<protein>
    <recommendedName>
        <fullName evidence="3">DUF4283 domain-containing protein</fullName>
    </recommendedName>
</protein>
<dbReference type="EMBL" id="JANJYI010000007">
    <property type="protein sequence ID" value="KAK2640714.1"/>
    <property type="molecule type" value="Genomic_DNA"/>
</dbReference>
<comment type="caution">
    <text evidence="1">The sequence shown here is derived from an EMBL/GenBank/DDBJ whole genome shotgun (WGS) entry which is preliminary data.</text>
</comment>
<evidence type="ECO:0000313" key="2">
    <source>
        <dbReference type="Proteomes" id="UP001280121"/>
    </source>
</evidence>
<proteinExistence type="predicted"/>
<reference evidence="1" key="1">
    <citation type="journal article" date="2023" name="Plant J.">
        <title>Genome sequences and population genomics provide insights into the demographic history, inbreeding, and mutation load of two 'living fossil' tree species of Dipteronia.</title>
        <authorList>
            <person name="Feng Y."/>
            <person name="Comes H.P."/>
            <person name="Chen J."/>
            <person name="Zhu S."/>
            <person name="Lu R."/>
            <person name="Zhang X."/>
            <person name="Li P."/>
            <person name="Qiu J."/>
            <person name="Olsen K.M."/>
            <person name="Qiu Y."/>
        </authorList>
    </citation>
    <scope>NUCLEOTIDE SEQUENCE</scope>
    <source>
        <strain evidence="1">KIB01</strain>
    </source>
</reference>
<keyword evidence="2" id="KW-1185">Reference proteome</keyword>
<accession>A0AAD9TS09</accession>
<evidence type="ECO:0008006" key="3">
    <source>
        <dbReference type="Google" id="ProtNLM"/>
    </source>
</evidence>